<protein>
    <submittedName>
        <fullName evidence="2">Uncharacterized protein</fullName>
    </submittedName>
</protein>
<feature type="region of interest" description="Disordered" evidence="1">
    <location>
        <begin position="74"/>
        <end position="112"/>
    </location>
</feature>
<organism evidence="2 3">
    <name type="scientific">Macrosiphum euphorbiae</name>
    <name type="common">potato aphid</name>
    <dbReference type="NCBI Taxonomy" id="13131"/>
    <lineage>
        <taxon>Eukaryota</taxon>
        <taxon>Metazoa</taxon>
        <taxon>Ecdysozoa</taxon>
        <taxon>Arthropoda</taxon>
        <taxon>Hexapoda</taxon>
        <taxon>Insecta</taxon>
        <taxon>Pterygota</taxon>
        <taxon>Neoptera</taxon>
        <taxon>Paraneoptera</taxon>
        <taxon>Hemiptera</taxon>
        <taxon>Sternorrhyncha</taxon>
        <taxon>Aphidomorpha</taxon>
        <taxon>Aphidoidea</taxon>
        <taxon>Aphididae</taxon>
        <taxon>Macrosiphini</taxon>
        <taxon>Macrosiphum</taxon>
    </lineage>
</organism>
<evidence type="ECO:0000313" key="3">
    <source>
        <dbReference type="Proteomes" id="UP001160148"/>
    </source>
</evidence>
<evidence type="ECO:0000313" key="2">
    <source>
        <dbReference type="EMBL" id="CAI6365697.1"/>
    </source>
</evidence>
<keyword evidence="3" id="KW-1185">Reference proteome</keyword>
<accession>A0AAV0XDQ0</accession>
<dbReference type="EMBL" id="CARXXK010000004">
    <property type="protein sequence ID" value="CAI6365697.1"/>
    <property type="molecule type" value="Genomic_DNA"/>
</dbReference>
<proteinExistence type="predicted"/>
<sequence>MILRIRYPVSGEENDVRLAVTLPALTRISTSPSGSTSADTVSAKVPDINDTAATVATTTATATATGLRLMPSGCAADADTAAPKRPANGGTSGSSRGSEKGATATKPGSVTR</sequence>
<evidence type="ECO:0000256" key="1">
    <source>
        <dbReference type="SAM" id="MobiDB-lite"/>
    </source>
</evidence>
<dbReference type="Proteomes" id="UP001160148">
    <property type="component" value="Unassembled WGS sequence"/>
</dbReference>
<reference evidence="2 3" key="1">
    <citation type="submission" date="2023-01" db="EMBL/GenBank/DDBJ databases">
        <authorList>
            <person name="Whitehead M."/>
        </authorList>
    </citation>
    <scope>NUCLEOTIDE SEQUENCE [LARGE SCALE GENOMIC DNA]</scope>
</reference>
<name>A0AAV0XDQ0_9HEMI</name>
<dbReference type="AlphaFoldDB" id="A0AAV0XDQ0"/>
<comment type="caution">
    <text evidence="2">The sequence shown here is derived from an EMBL/GenBank/DDBJ whole genome shotgun (WGS) entry which is preliminary data.</text>
</comment>
<gene>
    <name evidence="2" type="ORF">MEUPH1_LOCUS20380</name>
</gene>